<feature type="transmembrane region" description="Helical" evidence="11">
    <location>
        <begin position="223"/>
        <end position="248"/>
    </location>
</feature>
<dbReference type="SMART" id="SM01381">
    <property type="entry name" value="7TM_GPCR_Srsx"/>
    <property type="match status" value="1"/>
</dbReference>
<accession>H0W8W0</accession>
<dbReference type="PRINTS" id="PR00237">
    <property type="entry name" value="GPCRRHODOPSN"/>
</dbReference>
<dbReference type="GO" id="GO:0035717">
    <property type="term" value="F:chemokine (C-C motif) ligand 7 binding"/>
    <property type="evidence" value="ECO:0007669"/>
    <property type="project" value="TreeGrafter"/>
</dbReference>
<protein>
    <recommendedName>
        <fullName evidence="12">G-protein coupled receptors family 1 profile domain-containing protein</fullName>
    </recommendedName>
</protein>
<name>H0W8W0_CAVPO</name>
<dbReference type="GO" id="GO:0019722">
    <property type="term" value="P:calcium-mediated signaling"/>
    <property type="evidence" value="ECO:0007669"/>
    <property type="project" value="TreeGrafter"/>
</dbReference>
<feature type="transmembrane region" description="Helical" evidence="11">
    <location>
        <begin position="62"/>
        <end position="81"/>
    </location>
</feature>
<reference evidence="13" key="2">
    <citation type="submission" date="2025-08" db="UniProtKB">
        <authorList>
            <consortium name="Ensembl"/>
        </authorList>
    </citation>
    <scope>IDENTIFICATION</scope>
    <source>
        <strain evidence="13">2N</strain>
    </source>
</reference>
<keyword evidence="8 10" id="KW-0675">Receptor</keyword>
<dbReference type="GO" id="GO:0071791">
    <property type="term" value="F:chemokine (C-C motif) ligand 5 binding"/>
    <property type="evidence" value="ECO:0007669"/>
    <property type="project" value="TreeGrafter"/>
</dbReference>
<evidence type="ECO:0000256" key="1">
    <source>
        <dbReference type="ARBA" id="ARBA00004651"/>
    </source>
</evidence>
<feature type="transmembrane region" description="Helical" evidence="11">
    <location>
        <begin position="93"/>
        <end position="117"/>
    </location>
</feature>
<keyword evidence="6 11" id="KW-0472">Membrane</keyword>
<dbReference type="Pfam" id="PF00001">
    <property type="entry name" value="7tm_1"/>
    <property type="match status" value="1"/>
</dbReference>
<feature type="transmembrane region" description="Helical" evidence="11">
    <location>
        <begin position="260"/>
        <end position="283"/>
    </location>
</feature>
<evidence type="ECO:0000256" key="6">
    <source>
        <dbReference type="ARBA" id="ARBA00023136"/>
    </source>
</evidence>
<dbReference type="Bgee" id="ENSCPOG00000008303">
    <property type="expression patterns" value="Expressed in uterine cervix"/>
</dbReference>
<keyword evidence="3 10" id="KW-0812">Transmembrane</keyword>
<dbReference type="FunFam" id="1.20.1070.10:FF:000026">
    <property type="entry name" value="C-C chemokine receptor type 5"/>
    <property type="match status" value="1"/>
</dbReference>
<dbReference type="eggNOG" id="KOG3656">
    <property type="taxonomic scope" value="Eukaryota"/>
</dbReference>
<dbReference type="PROSITE" id="PS50262">
    <property type="entry name" value="G_PROTEIN_RECEP_F1_2"/>
    <property type="match status" value="1"/>
</dbReference>
<feature type="domain" description="G-protein coupled receptors family 1 profile" evidence="12">
    <location>
        <begin position="73"/>
        <end position="323"/>
    </location>
</feature>
<evidence type="ECO:0000313" key="14">
    <source>
        <dbReference type="Proteomes" id="UP000005447"/>
    </source>
</evidence>
<sequence>MAGGFWLSLNVPVDSLSWCPQSSQGVRSWKFSAILPWFWEPSPSDPLRLELGTHLTFLLPPLYSLVFVIGVVGNTLVVLVLTKQKRLRNMTSIYLLNLAVSDLLFLFTLPFWIHYILKNAWVFGHAMCKLLYGLHYVGLYSEIFFIILLTIDRYLAIVHATFALRARTITFGIITSVITWVLAILASIPNLHFSQTKKVFTEYACSIYFPHESHRAWRYFQALLLNLLGFMLPLLVMVFCYTGIISILCRRPNEKKVKAVRLIFAIMIIFFLFWTPYNLAVFVSAFQEHMFTNFCEQSRQLAVALQVTQMIAYTHCCVNPVIYVFVGEKFRKYLRQLFQWHGAMYLEKPQPFLSRVRLERASSTSLSTSEHQLSGML</sequence>
<evidence type="ECO:0000256" key="8">
    <source>
        <dbReference type="ARBA" id="ARBA00023170"/>
    </source>
</evidence>
<feature type="transmembrane region" description="Helical" evidence="11">
    <location>
        <begin position="303"/>
        <end position="326"/>
    </location>
</feature>
<keyword evidence="4 11" id="KW-1133">Transmembrane helix</keyword>
<dbReference type="STRING" id="10141.ENSCPOP00000019417"/>
<dbReference type="PROSITE" id="PS00237">
    <property type="entry name" value="G_PROTEIN_RECEP_F1_1"/>
    <property type="match status" value="1"/>
</dbReference>
<dbReference type="GO" id="GO:0007204">
    <property type="term" value="P:positive regulation of cytosolic calcium ion concentration"/>
    <property type="evidence" value="ECO:0007669"/>
    <property type="project" value="TreeGrafter"/>
</dbReference>
<proteinExistence type="inferred from homology"/>
<dbReference type="Gene3D" id="1.20.1070.10">
    <property type="entry name" value="Rhodopsin 7-helix transmembrane proteins"/>
    <property type="match status" value="1"/>
</dbReference>
<dbReference type="Proteomes" id="UP000005447">
    <property type="component" value="Unassembled WGS sequence"/>
</dbReference>
<dbReference type="InterPro" id="IPR000355">
    <property type="entry name" value="Chemokine_rcpt"/>
</dbReference>
<evidence type="ECO:0000256" key="10">
    <source>
        <dbReference type="RuleBase" id="RU000688"/>
    </source>
</evidence>
<evidence type="ECO:0000256" key="3">
    <source>
        <dbReference type="ARBA" id="ARBA00022692"/>
    </source>
</evidence>
<dbReference type="PRINTS" id="PR01106">
    <property type="entry name" value="CHEMOKINER1"/>
</dbReference>
<evidence type="ECO:0000313" key="13">
    <source>
        <dbReference type="Ensembl" id="ENSCPOP00000019417.2"/>
    </source>
</evidence>
<comment type="similarity">
    <text evidence="10">Belongs to the G-protein coupled receptor 1 family.</text>
</comment>
<evidence type="ECO:0000256" key="4">
    <source>
        <dbReference type="ARBA" id="ARBA00022989"/>
    </source>
</evidence>
<evidence type="ECO:0000256" key="7">
    <source>
        <dbReference type="ARBA" id="ARBA00023157"/>
    </source>
</evidence>
<dbReference type="GeneTree" id="ENSGT01020000230359"/>
<dbReference type="InterPro" id="IPR002236">
    <property type="entry name" value="Chemokine_CCR1"/>
</dbReference>
<evidence type="ECO:0000259" key="12">
    <source>
        <dbReference type="PROSITE" id="PS50262"/>
    </source>
</evidence>
<feature type="transmembrane region" description="Helical" evidence="11">
    <location>
        <begin position="137"/>
        <end position="156"/>
    </location>
</feature>
<evidence type="ECO:0000256" key="5">
    <source>
        <dbReference type="ARBA" id="ARBA00023040"/>
    </source>
</evidence>
<dbReference type="GO" id="GO:0060326">
    <property type="term" value="P:cell chemotaxis"/>
    <property type="evidence" value="ECO:0007669"/>
    <property type="project" value="TreeGrafter"/>
</dbReference>
<reference evidence="13" key="3">
    <citation type="submission" date="2025-09" db="UniProtKB">
        <authorList>
            <consortium name="Ensembl"/>
        </authorList>
    </citation>
    <scope>IDENTIFICATION</scope>
    <source>
        <strain evidence="13">2N</strain>
    </source>
</reference>
<feature type="transmembrane region" description="Helical" evidence="11">
    <location>
        <begin position="168"/>
        <end position="188"/>
    </location>
</feature>
<dbReference type="GO" id="GO:0090026">
    <property type="term" value="P:positive regulation of monocyte chemotaxis"/>
    <property type="evidence" value="ECO:0007669"/>
    <property type="project" value="InterPro"/>
</dbReference>
<dbReference type="InterPro" id="IPR050119">
    <property type="entry name" value="CCR1-9-like"/>
</dbReference>
<keyword evidence="9 10" id="KW-0807">Transducer</keyword>
<organism evidence="13 14">
    <name type="scientific">Cavia porcellus</name>
    <name type="common">Guinea pig</name>
    <dbReference type="NCBI Taxonomy" id="10141"/>
    <lineage>
        <taxon>Eukaryota</taxon>
        <taxon>Metazoa</taxon>
        <taxon>Chordata</taxon>
        <taxon>Craniata</taxon>
        <taxon>Vertebrata</taxon>
        <taxon>Euteleostomi</taxon>
        <taxon>Mammalia</taxon>
        <taxon>Eutheria</taxon>
        <taxon>Euarchontoglires</taxon>
        <taxon>Glires</taxon>
        <taxon>Rodentia</taxon>
        <taxon>Hystricomorpha</taxon>
        <taxon>Caviidae</taxon>
        <taxon>Cavia</taxon>
    </lineage>
</organism>
<dbReference type="GO" id="GO:0009897">
    <property type="term" value="C:external side of plasma membrane"/>
    <property type="evidence" value="ECO:0007669"/>
    <property type="project" value="TreeGrafter"/>
</dbReference>
<dbReference type="GO" id="GO:0006955">
    <property type="term" value="P:immune response"/>
    <property type="evidence" value="ECO:0007669"/>
    <property type="project" value="InterPro"/>
</dbReference>
<dbReference type="EMBL" id="AAKN02012269">
    <property type="status" value="NOT_ANNOTATED_CDS"/>
    <property type="molecule type" value="Genomic_DNA"/>
</dbReference>
<keyword evidence="5 10" id="KW-0297">G-protein coupled receptor</keyword>
<comment type="subcellular location">
    <subcellularLocation>
        <location evidence="1">Cell membrane</location>
        <topology evidence="1">Multi-pass membrane protein</topology>
    </subcellularLocation>
</comment>
<dbReference type="InterPro" id="IPR017452">
    <property type="entry name" value="GPCR_Rhodpsn_7TM"/>
</dbReference>
<keyword evidence="2" id="KW-1003">Cell membrane</keyword>
<dbReference type="SUPFAM" id="SSF81321">
    <property type="entry name" value="Family A G protein-coupled receptor-like"/>
    <property type="match status" value="1"/>
</dbReference>
<dbReference type="HOGENOM" id="CLU_009579_8_3_1"/>
<dbReference type="InterPro" id="IPR000276">
    <property type="entry name" value="GPCR_Rhodpsn"/>
</dbReference>
<keyword evidence="14" id="KW-1185">Reference proteome</keyword>
<dbReference type="InParanoid" id="H0W8W0"/>
<dbReference type="OMA" id="TEYACSI"/>
<dbReference type="EMBL" id="AAKN02012268">
    <property type="status" value="NOT_ANNOTATED_CDS"/>
    <property type="molecule type" value="Genomic_DNA"/>
</dbReference>
<dbReference type="PANTHER" id="PTHR10489:SF711">
    <property type="entry name" value="C-C CHEMOKINE RECEPTOR TYPE 1"/>
    <property type="match status" value="1"/>
</dbReference>
<dbReference type="PRINTS" id="PR00657">
    <property type="entry name" value="CCCHEMOKINER"/>
</dbReference>
<evidence type="ECO:0000256" key="11">
    <source>
        <dbReference type="SAM" id="Phobius"/>
    </source>
</evidence>
<reference evidence="14" key="1">
    <citation type="journal article" date="2011" name="Nature">
        <title>A high-resolution map of human evolutionary constraint using 29 mammals.</title>
        <authorList>
            <person name="Lindblad-Toh K."/>
            <person name="Garber M."/>
            <person name="Zuk O."/>
            <person name="Lin M.F."/>
            <person name="Parker B.J."/>
            <person name="Washietl S."/>
            <person name="Kheradpour P."/>
            <person name="Ernst J."/>
            <person name="Jordan G."/>
            <person name="Mauceli E."/>
            <person name="Ward L.D."/>
            <person name="Lowe C.B."/>
            <person name="Holloway A.K."/>
            <person name="Clamp M."/>
            <person name="Gnerre S."/>
            <person name="Alfoldi J."/>
            <person name="Beal K."/>
            <person name="Chang J."/>
            <person name="Clawson H."/>
            <person name="Cuff J."/>
            <person name="Di Palma F."/>
            <person name="Fitzgerald S."/>
            <person name="Flicek P."/>
            <person name="Guttman M."/>
            <person name="Hubisz M.J."/>
            <person name="Jaffe D.B."/>
            <person name="Jungreis I."/>
            <person name="Kent W.J."/>
            <person name="Kostka D."/>
            <person name="Lara M."/>
            <person name="Martins A.L."/>
            <person name="Massingham T."/>
            <person name="Moltke I."/>
            <person name="Raney B.J."/>
            <person name="Rasmussen M.D."/>
            <person name="Robinson J."/>
            <person name="Stark A."/>
            <person name="Vilella A.J."/>
            <person name="Wen J."/>
            <person name="Xie X."/>
            <person name="Zody M.C."/>
            <person name="Baldwin J."/>
            <person name="Bloom T."/>
            <person name="Chin C.W."/>
            <person name="Heiman D."/>
            <person name="Nicol R."/>
            <person name="Nusbaum C."/>
            <person name="Young S."/>
            <person name="Wilkinson J."/>
            <person name="Worley K.C."/>
            <person name="Kovar C.L."/>
            <person name="Muzny D.M."/>
            <person name="Gibbs R.A."/>
            <person name="Cree A."/>
            <person name="Dihn H.H."/>
            <person name="Fowler G."/>
            <person name="Jhangiani S."/>
            <person name="Joshi V."/>
            <person name="Lee S."/>
            <person name="Lewis L.R."/>
            <person name="Nazareth L.V."/>
            <person name="Okwuonu G."/>
            <person name="Santibanez J."/>
            <person name="Warren W.C."/>
            <person name="Mardis E.R."/>
            <person name="Weinstock G.M."/>
            <person name="Wilson R.K."/>
            <person name="Delehaunty K."/>
            <person name="Dooling D."/>
            <person name="Fronik C."/>
            <person name="Fulton L."/>
            <person name="Fulton B."/>
            <person name="Graves T."/>
            <person name="Minx P."/>
            <person name="Sodergren E."/>
            <person name="Birney E."/>
            <person name="Margulies E.H."/>
            <person name="Herrero J."/>
            <person name="Green E.D."/>
            <person name="Haussler D."/>
            <person name="Siepel A."/>
            <person name="Goldman N."/>
            <person name="Pollard K.S."/>
            <person name="Pedersen J.S."/>
            <person name="Lander E.S."/>
            <person name="Kellis M."/>
        </authorList>
    </citation>
    <scope>NUCLEOTIDE SEQUENCE [LARGE SCALE GENOMIC DNA]</scope>
    <source>
        <strain evidence="14">2N</strain>
    </source>
</reference>
<evidence type="ECO:0000256" key="9">
    <source>
        <dbReference type="ARBA" id="ARBA00023224"/>
    </source>
</evidence>
<keyword evidence="7" id="KW-1015">Disulfide bond</keyword>
<dbReference type="Ensembl" id="ENSCPOT00000008378.3">
    <property type="protein sequence ID" value="ENSCPOP00000019417.2"/>
    <property type="gene ID" value="ENSCPOG00000008303.4"/>
</dbReference>
<dbReference type="VEuPathDB" id="HostDB:ENSCPOG00000008303"/>
<dbReference type="GO" id="GO:0005737">
    <property type="term" value="C:cytoplasm"/>
    <property type="evidence" value="ECO:0007669"/>
    <property type="project" value="TreeGrafter"/>
</dbReference>
<dbReference type="GO" id="GO:0006954">
    <property type="term" value="P:inflammatory response"/>
    <property type="evidence" value="ECO:0007669"/>
    <property type="project" value="InterPro"/>
</dbReference>
<dbReference type="GO" id="GO:0016493">
    <property type="term" value="F:C-C chemokine receptor activity"/>
    <property type="evidence" value="ECO:0007669"/>
    <property type="project" value="InterPro"/>
</dbReference>
<dbReference type="PANTHER" id="PTHR10489">
    <property type="entry name" value="CELL ADHESION MOLECULE"/>
    <property type="match status" value="1"/>
</dbReference>
<evidence type="ECO:0000256" key="2">
    <source>
        <dbReference type="ARBA" id="ARBA00022475"/>
    </source>
</evidence>
<dbReference type="AlphaFoldDB" id="H0W8W0"/>